<organism evidence="5 6">
    <name type="scientific">Ferrimonas aestuarii</name>
    <dbReference type="NCBI Taxonomy" id="2569539"/>
    <lineage>
        <taxon>Bacteria</taxon>
        <taxon>Pseudomonadati</taxon>
        <taxon>Pseudomonadota</taxon>
        <taxon>Gammaproteobacteria</taxon>
        <taxon>Alteromonadales</taxon>
        <taxon>Ferrimonadaceae</taxon>
        <taxon>Ferrimonas</taxon>
    </lineage>
</organism>
<dbReference type="RefSeq" id="WP_136864290.1">
    <property type="nucleotide sequence ID" value="NZ_SWCJ01000013.1"/>
</dbReference>
<dbReference type="Pfam" id="PF14827">
    <property type="entry name" value="dCache_3"/>
    <property type="match status" value="1"/>
</dbReference>
<evidence type="ECO:0000313" key="6">
    <source>
        <dbReference type="Proteomes" id="UP000305675"/>
    </source>
</evidence>
<feature type="domain" description="GGDEF" evidence="4">
    <location>
        <begin position="403"/>
        <end position="536"/>
    </location>
</feature>
<dbReference type="SMART" id="SM00267">
    <property type="entry name" value="GGDEF"/>
    <property type="match status" value="1"/>
</dbReference>
<dbReference type="PROSITE" id="PS50883">
    <property type="entry name" value="EAL"/>
    <property type="match status" value="1"/>
</dbReference>
<dbReference type="Pfam" id="PF00563">
    <property type="entry name" value="EAL"/>
    <property type="match status" value="1"/>
</dbReference>
<keyword evidence="2" id="KW-1133">Transmembrane helix</keyword>
<dbReference type="NCBIfam" id="TIGR00254">
    <property type="entry name" value="GGDEF"/>
    <property type="match status" value="1"/>
</dbReference>
<dbReference type="GO" id="GO:0003824">
    <property type="term" value="F:catalytic activity"/>
    <property type="evidence" value="ECO:0007669"/>
    <property type="project" value="UniProtKB-ARBA"/>
</dbReference>
<feature type="domain" description="EAL" evidence="3">
    <location>
        <begin position="545"/>
        <end position="800"/>
    </location>
</feature>
<evidence type="ECO:0000259" key="3">
    <source>
        <dbReference type="PROSITE" id="PS50883"/>
    </source>
</evidence>
<comment type="caution">
    <text evidence="5">The sequence shown here is derived from an EMBL/GenBank/DDBJ whole genome shotgun (WGS) entry which is preliminary data.</text>
</comment>
<dbReference type="InterPro" id="IPR052155">
    <property type="entry name" value="Biofilm_reg_signaling"/>
</dbReference>
<dbReference type="Proteomes" id="UP000305675">
    <property type="component" value="Unassembled WGS sequence"/>
</dbReference>
<comment type="cofactor">
    <cofactor evidence="1">
        <name>Mg(2+)</name>
        <dbReference type="ChEBI" id="CHEBI:18420"/>
    </cofactor>
</comment>
<dbReference type="InterPro" id="IPR035919">
    <property type="entry name" value="EAL_sf"/>
</dbReference>
<dbReference type="EMBL" id="SWCJ01000013">
    <property type="protein sequence ID" value="TKB53038.1"/>
    <property type="molecule type" value="Genomic_DNA"/>
</dbReference>
<dbReference type="PANTHER" id="PTHR44757">
    <property type="entry name" value="DIGUANYLATE CYCLASE DGCP"/>
    <property type="match status" value="1"/>
</dbReference>
<gene>
    <name evidence="5" type="ORF">FCL42_15260</name>
</gene>
<evidence type="ECO:0000313" key="5">
    <source>
        <dbReference type="EMBL" id="TKB53038.1"/>
    </source>
</evidence>
<feature type="transmembrane region" description="Helical" evidence="2">
    <location>
        <begin position="282"/>
        <end position="302"/>
    </location>
</feature>
<dbReference type="InterPro" id="IPR029787">
    <property type="entry name" value="Nucleotide_cyclase"/>
</dbReference>
<dbReference type="PROSITE" id="PS50887">
    <property type="entry name" value="GGDEF"/>
    <property type="match status" value="1"/>
</dbReference>
<protein>
    <submittedName>
        <fullName evidence="5">EAL domain-containing protein</fullName>
    </submittedName>
</protein>
<dbReference type="CDD" id="cd01948">
    <property type="entry name" value="EAL"/>
    <property type="match status" value="1"/>
</dbReference>
<dbReference type="SMART" id="SM00052">
    <property type="entry name" value="EAL"/>
    <property type="match status" value="1"/>
</dbReference>
<dbReference type="FunFam" id="3.30.70.270:FF:000001">
    <property type="entry name" value="Diguanylate cyclase domain protein"/>
    <property type="match status" value="1"/>
</dbReference>
<feature type="transmembrane region" description="Helical" evidence="2">
    <location>
        <begin position="20"/>
        <end position="39"/>
    </location>
</feature>
<dbReference type="OrthoDB" id="8553030at2"/>
<accession>A0A4U1BKX3</accession>
<sequence>MMDGKPARTLPFVSLKWKFVIALIVMMTVLSVLLGRLALDRFEQQRAIMLEQKVAFIRQDYQQTLAHVERRLLVIASELSHTHSVSADASIQTQIEQHWRDSQQDWGLVGLSLYDVQGNIAFRLGAHPLPADNWLAQLQTEGQHLWRQRCRQACVMDLATTVRIESQPYLLVLVAPLMEVLSTLNQNHNVELAVLGQAHPSTLNPWGRTILSLTNRDTNYRTLIAASRNSSFEQFSESPAQLALGTNNWSFFSWPLDDFHQLLLFFDSSGMEENQRVYFNDLVLFTLVSVLGTTFIFSLLFWPPLARVQQLQKLLPLMARGEYGQIIDKIHKPRWGFVDEVDKLEWATESTVKQLQKLHEEVDRYTHELERLAMMDTLTGLPNRTMMHHELSKSLSSLGRTDEKIALLFLDLDEFKRINDTLGHDVGDELLKTVANRLKKSVRSMDTVCRLGGDEFTVIVRGLGEGSNIHRIIHQIFVSLQQPVQLGRHTLIVTTSIGVVFCDNPMLRPEELLKRADLAMYQAKQAGRSNYRVFDEQMLELASRKLMLEADLRVALEEGQISVSLQPIVSIKDQKVVGFESLVRWYHPSRGLLMPTEFIRDLEGSNELLTLSDWVLKKSLNLMQKLTKISGTQDFYVAVNLSPHQYLHSGLGERIESLLNDLQVPPSRLLLELTEESLIKNLDQALSTMERLKGMGVKVAIDDFGTGYSSLSYLKQLPFDILKIDRSFVRDLDSSDVDRNIVNSVIDLAHNLNRSVIAEGVESHDQLQYLLKAGCDYAQGYVYSPALDEQQAVELIRQLGPDLNWARIESIQSIFHPLSGNRS</sequence>
<keyword evidence="2" id="KW-0812">Transmembrane</keyword>
<keyword evidence="6" id="KW-1185">Reference proteome</keyword>
<dbReference type="InterPro" id="IPR000160">
    <property type="entry name" value="GGDEF_dom"/>
</dbReference>
<dbReference type="Gene3D" id="3.30.70.270">
    <property type="match status" value="1"/>
</dbReference>
<evidence type="ECO:0000256" key="1">
    <source>
        <dbReference type="ARBA" id="ARBA00001946"/>
    </source>
</evidence>
<evidence type="ECO:0000256" key="2">
    <source>
        <dbReference type="SAM" id="Phobius"/>
    </source>
</evidence>
<name>A0A4U1BKX3_9GAMM</name>
<dbReference type="InterPro" id="IPR029150">
    <property type="entry name" value="dCache_3"/>
</dbReference>
<dbReference type="Pfam" id="PF00990">
    <property type="entry name" value="GGDEF"/>
    <property type="match status" value="1"/>
</dbReference>
<dbReference type="PANTHER" id="PTHR44757:SF2">
    <property type="entry name" value="BIOFILM ARCHITECTURE MAINTENANCE PROTEIN MBAA"/>
    <property type="match status" value="1"/>
</dbReference>
<dbReference type="Gene3D" id="3.20.20.450">
    <property type="entry name" value="EAL domain"/>
    <property type="match status" value="1"/>
</dbReference>
<keyword evidence="2" id="KW-0472">Membrane</keyword>
<dbReference type="InterPro" id="IPR001633">
    <property type="entry name" value="EAL_dom"/>
</dbReference>
<dbReference type="SUPFAM" id="SSF141868">
    <property type="entry name" value="EAL domain-like"/>
    <property type="match status" value="1"/>
</dbReference>
<dbReference type="CDD" id="cd01949">
    <property type="entry name" value="GGDEF"/>
    <property type="match status" value="1"/>
</dbReference>
<dbReference type="SUPFAM" id="SSF55073">
    <property type="entry name" value="Nucleotide cyclase"/>
    <property type="match status" value="1"/>
</dbReference>
<dbReference type="AlphaFoldDB" id="A0A4U1BKX3"/>
<proteinExistence type="predicted"/>
<evidence type="ECO:0000259" key="4">
    <source>
        <dbReference type="PROSITE" id="PS50887"/>
    </source>
</evidence>
<reference evidence="5 6" key="1">
    <citation type="submission" date="2019-04" db="EMBL/GenBank/DDBJ databases">
        <authorList>
            <person name="Hwang J.C."/>
        </authorList>
    </citation>
    <scope>NUCLEOTIDE SEQUENCE [LARGE SCALE GENOMIC DNA]</scope>
    <source>
        <strain evidence="5 6">IMCC35002</strain>
    </source>
</reference>
<dbReference type="InterPro" id="IPR043128">
    <property type="entry name" value="Rev_trsase/Diguanyl_cyclase"/>
</dbReference>